<gene>
    <name evidence="2" type="ORF">NDU88_006448</name>
</gene>
<proteinExistence type="predicted"/>
<dbReference type="AlphaFoldDB" id="A0AAV7MZ86"/>
<comment type="caution">
    <text evidence="2">The sequence shown here is derived from an EMBL/GenBank/DDBJ whole genome shotgun (WGS) entry which is preliminary data.</text>
</comment>
<evidence type="ECO:0000313" key="2">
    <source>
        <dbReference type="EMBL" id="KAJ1109081.1"/>
    </source>
</evidence>
<dbReference type="EMBL" id="JANPWB010000013">
    <property type="protein sequence ID" value="KAJ1109081.1"/>
    <property type="molecule type" value="Genomic_DNA"/>
</dbReference>
<keyword evidence="3" id="KW-1185">Reference proteome</keyword>
<feature type="compositionally biased region" description="Polar residues" evidence="1">
    <location>
        <begin position="37"/>
        <end position="48"/>
    </location>
</feature>
<name>A0AAV7MZ86_PLEWA</name>
<protein>
    <submittedName>
        <fullName evidence="2">Uncharacterized protein</fullName>
    </submittedName>
</protein>
<evidence type="ECO:0000313" key="3">
    <source>
        <dbReference type="Proteomes" id="UP001066276"/>
    </source>
</evidence>
<evidence type="ECO:0000256" key="1">
    <source>
        <dbReference type="SAM" id="MobiDB-lite"/>
    </source>
</evidence>
<accession>A0AAV7MZ86</accession>
<dbReference type="Proteomes" id="UP001066276">
    <property type="component" value="Chromosome 9"/>
</dbReference>
<feature type="region of interest" description="Disordered" evidence="1">
    <location>
        <begin position="26"/>
        <end position="64"/>
    </location>
</feature>
<sequence>MPSRAEQGSQGRPLWRGRSLQGRIWWPWSSGKPQAHNRLSSKQASGAQNHPKGRGFRNTAPSGSNVRRELLSILQRLCISPRLNVNRKQPSSTPAFLDRKYKL</sequence>
<reference evidence="2" key="1">
    <citation type="journal article" date="2022" name="bioRxiv">
        <title>Sequencing and chromosome-scale assembly of the giantPleurodeles waltlgenome.</title>
        <authorList>
            <person name="Brown T."/>
            <person name="Elewa A."/>
            <person name="Iarovenko S."/>
            <person name="Subramanian E."/>
            <person name="Araus A.J."/>
            <person name="Petzold A."/>
            <person name="Susuki M."/>
            <person name="Suzuki K.-i.T."/>
            <person name="Hayashi T."/>
            <person name="Toyoda A."/>
            <person name="Oliveira C."/>
            <person name="Osipova E."/>
            <person name="Leigh N.D."/>
            <person name="Simon A."/>
            <person name="Yun M.H."/>
        </authorList>
    </citation>
    <scope>NUCLEOTIDE SEQUENCE</scope>
    <source>
        <strain evidence="2">20211129_DDA</strain>
        <tissue evidence="2">Liver</tissue>
    </source>
</reference>
<organism evidence="2 3">
    <name type="scientific">Pleurodeles waltl</name>
    <name type="common">Iberian ribbed newt</name>
    <dbReference type="NCBI Taxonomy" id="8319"/>
    <lineage>
        <taxon>Eukaryota</taxon>
        <taxon>Metazoa</taxon>
        <taxon>Chordata</taxon>
        <taxon>Craniata</taxon>
        <taxon>Vertebrata</taxon>
        <taxon>Euteleostomi</taxon>
        <taxon>Amphibia</taxon>
        <taxon>Batrachia</taxon>
        <taxon>Caudata</taxon>
        <taxon>Salamandroidea</taxon>
        <taxon>Salamandridae</taxon>
        <taxon>Pleurodelinae</taxon>
        <taxon>Pleurodeles</taxon>
    </lineage>
</organism>